<evidence type="ECO:0000256" key="1">
    <source>
        <dbReference type="RuleBase" id="RU366068"/>
    </source>
</evidence>
<dbReference type="Proteomes" id="UP001143391">
    <property type="component" value="Unassembled WGS sequence"/>
</dbReference>
<comment type="cofactor">
    <cofactor evidence="1">
        <name>FAD</name>
        <dbReference type="ChEBI" id="CHEBI:57692"/>
    </cofactor>
</comment>
<evidence type="ECO:0000313" key="2">
    <source>
        <dbReference type="EMBL" id="MDF0753037.1"/>
    </source>
</evidence>
<keyword evidence="1" id="KW-0249">Electron transport</keyword>
<name>A0ABT5YH60_9GAMM</name>
<evidence type="ECO:0000313" key="3">
    <source>
        <dbReference type="Proteomes" id="UP001143391"/>
    </source>
</evidence>
<sequence>MSFPGGALLGCAAGLVNVPRIKGSHNAVLSGMLAAEHVAEAIAAGRANDELISYEEAWRGSDIGKDLRKVRNVKPL</sequence>
<reference evidence="2" key="1">
    <citation type="submission" date="2022-07" db="EMBL/GenBank/DDBJ databases">
        <title>Marinobacter iranensis a new bacterium isolate from a hipersaline lake in Iran.</title>
        <authorList>
            <person name="Mohammad A.M.A."/>
            <person name="Cristina S.-P."/>
            <person name="Antonio V."/>
        </authorList>
    </citation>
    <scope>NUCLEOTIDE SEQUENCE</scope>
    <source>
        <strain evidence="2">71-i</strain>
    </source>
</reference>
<accession>A0ABT5YH60</accession>
<comment type="catalytic activity">
    <reaction evidence="1">
        <text>a ubiquinone + reduced [electron-transfer flavoprotein] = a ubiquinol + oxidized [electron-transfer flavoprotein] + H(+)</text>
        <dbReference type="Rhea" id="RHEA:24052"/>
        <dbReference type="Rhea" id="RHEA-COMP:9565"/>
        <dbReference type="Rhea" id="RHEA-COMP:9566"/>
        <dbReference type="Rhea" id="RHEA-COMP:10685"/>
        <dbReference type="Rhea" id="RHEA-COMP:10686"/>
        <dbReference type="ChEBI" id="CHEBI:15378"/>
        <dbReference type="ChEBI" id="CHEBI:16389"/>
        <dbReference type="ChEBI" id="CHEBI:17976"/>
        <dbReference type="ChEBI" id="CHEBI:57692"/>
        <dbReference type="ChEBI" id="CHEBI:58307"/>
        <dbReference type="EC" id="1.5.5.1"/>
    </reaction>
</comment>
<comment type="cofactor">
    <cofactor evidence="1">
        <name>[4Fe-4S] cluster</name>
        <dbReference type="ChEBI" id="CHEBI:49883"/>
    </cofactor>
    <text evidence="1">Binds 1 [4Fe-4S] cluster.</text>
</comment>
<proteinExistence type="predicted"/>
<dbReference type="Gene3D" id="3.50.50.60">
    <property type="entry name" value="FAD/NAD(P)-binding domain"/>
    <property type="match status" value="1"/>
</dbReference>
<dbReference type="SUPFAM" id="SSF51905">
    <property type="entry name" value="FAD/NAD(P)-binding domain"/>
    <property type="match status" value="1"/>
</dbReference>
<dbReference type="InterPro" id="IPR036188">
    <property type="entry name" value="FAD/NAD-bd_sf"/>
</dbReference>
<keyword evidence="1" id="KW-0411">Iron-sulfur</keyword>
<keyword evidence="1" id="KW-0408">Iron</keyword>
<keyword evidence="1" id="KW-0830">Ubiquinone</keyword>
<protein>
    <recommendedName>
        <fullName evidence="1">Electron transfer flavoprotein-ubiquinone oxidoreductase</fullName>
        <shortName evidence="1">ETF-QO</shortName>
        <ecNumber evidence="1">1.5.5.1</ecNumber>
    </recommendedName>
</protein>
<keyword evidence="1" id="KW-0813">Transport</keyword>
<keyword evidence="1" id="KW-0274">FAD</keyword>
<dbReference type="InterPro" id="IPR040156">
    <property type="entry name" value="ETF-QO"/>
</dbReference>
<organism evidence="2 3">
    <name type="scientific">Marinobacter iranensis</name>
    <dbReference type="NCBI Taxonomy" id="2962607"/>
    <lineage>
        <taxon>Bacteria</taxon>
        <taxon>Pseudomonadati</taxon>
        <taxon>Pseudomonadota</taxon>
        <taxon>Gammaproteobacteria</taxon>
        <taxon>Pseudomonadales</taxon>
        <taxon>Marinobacteraceae</taxon>
        <taxon>Marinobacter</taxon>
    </lineage>
</organism>
<dbReference type="EC" id="1.5.5.1" evidence="1"/>
<dbReference type="PANTHER" id="PTHR10617">
    <property type="entry name" value="ELECTRON TRANSFER FLAVOPROTEIN-UBIQUINONE OXIDOREDUCTASE"/>
    <property type="match status" value="1"/>
</dbReference>
<keyword evidence="1" id="KW-0285">Flavoprotein</keyword>
<dbReference type="EMBL" id="JANCMW010000356">
    <property type="protein sequence ID" value="MDF0753037.1"/>
    <property type="molecule type" value="Genomic_DNA"/>
</dbReference>
<gene>
    <name evidence="2" type="ORF">NLU14_22680</name>
</gene>
<dbReference type="PANTHER" id="PTHR10617:SF107">
    <property type="entry name" value="ELECTRON TRANSFER FLAVOPROTEIN-UBIQUINONE OXIDOREDUCTASE, MITOCHONDRIAL"/>
    <property type="match status" value="1"/>
</dbReference>
<keyword evidence="3" id="KW-1185">Reference proteome</keyword>
<feature type="non-terminal residue" evidence="2">
    <location>
        <position position="76"/>
    </location>
</feature>
<comment type="caution">
    <text evidence="2">The sequence shown here is derived from an EMBL/GenBank/DDBJ whole genome shotgun (WGS) entry which is preliminary data.</text>
</comment>
<keyword evidence="1" id="KW-0560">Oxidoreductase</keyword>
<dbReference type="RefSeq" id="WP_420845105.1">
    <property type="nucleotide sequence ID" value="NZ_JANCMW010000356.1"/>
</dbReference>
<comment type="function">
    <text evidence="1">Accepts electrons from ETF and reduces ubiquinone.</text>
</comment>
<keyword evidence="1" id="KW-0479">Metal-binding</keyword>